<dbReference type="FunFam" id="3.40.50.300:FF:000876">
    <property type="entry name" value="Mitochondrial GTPase 1"/>
    <property type="match status" value="1"/>
</dbReference>
<keyword evidence="4" id="KW-0496">Mitochondrion</keyword>
<organism evidence="7 8">
    <name type="scientific">Parthenolecanium corni</name>
    <dbReference type="NCBI Taxonomy" id="536013"/>
    <lineage>
        <taxon>Eukaryota</taxon>
        <taxon>Metazoa</taxon>
        <taxon>Ecdysozoa</taxon>
        <taxon>Arthropoda</taxon>
        <taxon>Hexapoda</taxon>
        <taxon>Insecta</taxon>
        <taxon>Pterygota</taxon>
        <taxon>Neoptera</taxon>
        <taxon>Paraneoptera</taxon>
        <taxon>Hemiptera</taxon>
        <taxon>Sternorrhyncha</taxon>
        <taxon>Coccoidea</taxon>
        <taxon>Coccidae</taxon>
        <taxon>Parthenolecanium</taxon>
    </lineage>
</organism>
<dbReference type="PANTHER" id="PTHR45782">
    <property type="entry name" value="MITOCHONDRIAL RIBOSOME-ASSOCIATED GTPASE 1"/>
    <property type="match status" value="1"/>
</dbReference>
<evidence type="ECO:0000313" key="7">
    <source>
        <dbReference type="EMBL" id="KAK7600940.1"/>
    </source>
</evidence>
<dbReference type="Proteomes" id="UP001367676">
    <property type="component" value="Unassembled WGS sequence"/>
</dbReference>
<dbReference type="GO" id="GO:0003924">
    <property type="term" value="F:GTPase activity"/>
    <property type="evidence" value="ECO:0007669"/>
    <property type="project" value="TreeGrafter"/>
</dbReference>
<accession>A0AAN9TQH4</accession>
<dbReference type="EMBL" id="JBBCAQ010000010">
    <property type="protein sequence ID" value="KAK7600940.1"/>
    <property type="molecule type" value="Genomic_DNA"/>
</dbReference>
<gene>
    <name evidence="7" type="ORF">V9T40_008381</name>
</gene>
<comment type="similarity">
    <text evidence="4">Belongs to the TRAFAC class YlqF/YawG GTPase family. MTG1 subfamily.</text>
</comment>
<dbReference type="PROSITE" id="PS51721">
    <property type="entry name" value="G_CP"/>
    <property type="match status" value="1"/>
</dbReference>
<evidence type="ECO:0000256" key="1">
    <source>
        <dbReference type="ARBA" id="ARBA00022741"/>
    </source>
</evidence>
<feature type="domain" description="CP-type G" evidence="6">
    <location>
        <begin position="31"/>
        <end position="209"/>
    </location>
</feature>
<name>A0AAN9TQH4_9HEMI</name>
<dbReference type="CDD" id="cd01856">
    <property type="entry name" value="YlqF"/>
    <property type="match status" value="1"/>
</dbReference>
<keyword evidence="2 4" id="KW-0342">GTP-binding</keyword>
<evidence type="ECO:0000259" key="6">
    <source>
        <dbReference type="PROSITE" id="PS51721"/>
    </source>
</evidence>
<dbReference type="InterPro" id="IPR023179">
    <property type="entry name" value="GTP-bd_ortho_bundle_sf"/>
</dbReference>
<dbReference type="SUPFAM" id="SSF52540">
    <property type="entry name" value="P-loop containing nucleoside triphosphate hydrolases"/>
    <property type="match status" value="1"/>
</dbReference>
<comment type="subcellular location">
    <subcellularLocation>
        <location evidence="4">Mitochondrion inner membrane</location>
        <topology evidence="4">Peripheral membrane protein</topology>
    </subcellularLocation>
</comment>
<dbReference type="Gene3D" id="1.10.1580.10">
    <property type="match status" value="1"/>
</dbReference>
<dbReference type="Gene3D" id="3.40.50.300">
    <property type="entry name" value="P-loop containing nucleotide triphosphate hydrolases"/>
    <property type="match status" value="1"/>
</dbReference>
<protein>
    <recommendedName>
        <fullName evidence="4">Mitochondrial GTPase 1</fullName>
    </recommendedName>
</protein>
<evidence type="ECO:0000256" key="5">
    <source>
        <dbReference type="PIRSR" id="PIRSR006230-1"/>
    </source>
</evidence>
<feature type="binding site" evidence="5">
    <location>
        <begin position="153"/>
        <end position="158"/>
    </location>
    <ligand>
        <name>GTP</name>
        <dbReference type="ChEBI" id="CHEBI:37565"/>
    </ligand>
</feature>
<evidence type="ECO:0000256" key="2">
    <source>
        <dbReference type="ARBA" id="ARBA00023134"/>
    </source>
</evidence>
<keyword evidence="8" id="KW-1185">Reference proteome</keyword>
<dbReference type="GO" id="GO:0005743">
    <property type="term" value="C:mitochondrial inner membrane"/>
    <property type="evidence" value="ECO:0007669"/>
    <property type="project" value="UniProtKB-SubCell"/>
</dbReference>
<dbReference type="PANTHER" id="PTHR45782:SF4">
    <property type="entry name" value="MITOCHONDRIAL RIBOSOME-ASSOCIATED GTPASE 1"/>
    <property type="match status" value="1"/>
</dbReference>
<keyword evidence="1 4" id="KW-0547">Nucleotide-binding</keyword>
<feature type="binding site" evidence="5">
    <location>
        <position position="205"/>
    </location>
    <ligand>
        <name>GTP</name>
        <dbReference type="ChEBI" id="CHEBI:37565"/>
    </ligand>
</feature>
<evidence type="ECO:0000256" key="4">
    <source>
        <dbReference type="PIRNR" id="PIRNR006230"/>
    </source>
</evidence>
<comment type="caution">
    <text evidence="7">The sequence shown here is derived from an EMBL/GenBank/DDBJ whole genome shotgun (WGS) entry which is preliminary data.</text>
</comment>
<evidence type="ECO:0000313" key="8">
    <source>
        <dbReference type="Proteomes" id="UP001367676"/>
    </source>
</evidence>
<dbReference type="Pfam" id="PF01926">
    <property type="entry name" value="MMR_HSR1"/>
    <property type="match status" value="1"/>
</dbReference>
<feature type="binding site" evidence="5">
    <location>
        <begin position="79"/>
        <end position="82"/>
    </location>
    <ligand>
        <name>GTP</name>
        <dbReference type="ChEBI" id="CHEBI:37565"/>
    </ligand>
</feature>
<dbReference type="AlphaFoldDB" id="A0AAN9TQH4"/>
<dbReference type="PIRSF" id="PIRSF006230">
    <property type="entry name" value="MG442"/>
    <property type="match status" value="1"/>
</dbReference>
<dbReference type="InterPro" id="IPR006073">
    <property type="entry name" value="GTP-bd"/>
</dbReference>
<dbReference type="InterPro" id="IPR016478">
    <property type="entry name" value="GTPase_MTG1"/>
</dbReference>
<dbReference type="GO" id="GO:0032543">
    <property type="term" value="P:mitochondrial translation"/>
    <property type="evidence" value="ECO:0007669"/>
    <property type="project" value="TreeGrafter"/>
</dbReference>
<dbReference type="GO" id="GO:0005525">
    <property type="term" value="F:GTP binding"/>
    <property type="evidence" value="ECO:0007669"/>
    <property type="project" value="UniProtKB-KW"/>
</dbReference>
<reference evidence="7 8" key="1">
    <citation type="submission" date="2024-03" db="EMBL/GenBank/DDBJ databases">
        <title>Adaptation during the transition from Ophiocordyceps entomopathogen to insect associate is accompanied by gene loss and intensified selection.</title>
        <authorList>
            <person name="Ward C.M."/>
            <person name="Onetto C.A."/>
            <person name="Borneman A.R."/>
        </authorList>
    </citation>
    <scope>NUCLEOTIDE SEQUENCE [LARGE SCALE GENOMIC DNA]</scope>
    <source>
        <strain evidence="7">AWRI1</strain>
        <tissue evidence="7">Single Adult Female</tissue>
    </source>
</reference>
<comment type="function">
    <text evidence="3 4">Plays a role in the regulation of the mitochondrial ribosome assembly and of translational activity. Displays mitochondrial GTPase activity.</text>
</comment>
<proteinExistence type="inferred from homology"/>
<evidence type="ECO:0000256" key="3">
    <source>
        <dbReference type="ARBA" id="ARBA00045284"/>
    </source>
</evidence>
<sequence>MVSKWGTAQKFRQEFIVPDKTVLRWFPGHMAGGIKKIQAKLKSVDCILEVHDARIPISGRNPNFKRDFLGVKPHVLVLNKADLADVNHTPEILQYLETKENIRDVVFTDCKKQTTSAGLNKLVPKILEAISNSNRHNRICNREFGVLIIGVPNVGKSSLINALRSKYLNKAGHAPVGCNPGVTVSVQNRIKISQDPSVFIYDTPGILTPRLPNVYAGLKLAACAAIKDSLVGPVVIADYLLYWCNKNHWDNYLDFFGIQDRCDEIGKLLTEYAIKKNIYLRLRSVEGAAGMVIKPDIDKAADLFIDAFRKGKLGPVTLDVDVLS</sequence>
<dbReference type="InterPro" id="IPR027417">
    <property type="entry name" value="P-loop_NTPase"/>
</dbReference>
<dbReference type="InterPro" id="IPR030378">
    <property type="entry name" value="G_CP_dom"/>
</dbReference>